<dbReference type="SUPFAM" id="SSF57716">
    <property type="entry name" value="Glucocorticoid receptor-like (DNA-binding domain)"/>
    <property type="match status" value="2"/>
</dbReference>
<evidence type="ECO:0000256" key="2">
    <source>
        <dbReference type="ARBA" id="ARBA00022833"/>
    </source>
</evidence>
<evidence type="ECO:0000313" key="8">
    <source>
        <dbReference type="Proteomes" id="UP000770661"/>
    </source>
</evidence>
<dbReference type="InterPro" id="IPR001781">
    <property type="entry name" value="Znf_LIM"/>
</dbReference>
<protein>
    <submittedName>
        <fullName evidence="7">LIM domain-containing protein 2</fullName>
    </submittedName>
</protein>
<evidence type="ECO:0000259" key="6">
    <source>
        <dbReference type="PROSITE" id="PS50023"/>
    </source>
</evidence>
<dbReference type="GO" id="GO:0046872">
    <property type="term" value="F:metal ion binding"/>
    <property type="evidence" value="ECO:0007669"/>
    <property type="project" value="UniProtKB-KW"/>
</dbReference>
<dbReference type="Gene3D" id="2.10.110.10">
    <property type="entry name" value="Cysteine Rich Protein"/>
    <property type="match status" value="1"/>
</dbReference>
<dbReference type="PROSITE" id="PS50023">
    <property type="entry name" value="LIM_DOMAIN_2"/>
    <property type="match status" value="1"/>
</dbReference>
<dbReference type="AlphaFoldDB" id="A0A8J5CF58"/>
<feature type="domain" description="LIM zinc-binding" evidence="6">
    <location>
        <begin position="6"/>
        <end position="66"/>
    </location>
</feature>
<keyword evidence="1 4" id="KW-0479">Metal-binding</keyword>
<sequence>MSQVSSECRQCGKQVFQMEKIVAEKAAWHKNCFRCKECNCILTLETYQSHEGVLYCKPHFRELFRPKVVVEDPDEARKERLLRRPKLIVLESQPEALPEGVVRSTNQPEYGLADLSQANLKQKFKMFEQISTEEERVPETISVRRSQSLLTKAASAKENNEHALCPKGEAKPSCWVKRAEAKEEEPAPHSEKQLYLAKLPQEKLDLIKSVYRDLTNPDLLHRFMQSEDEYGIENSELGEYEDEDEEDEEDDEEGEEGEEGDGELKKKSRAVSSE</sequence>
<dbReference type="OrthoDB" id="6129702at2759"/>
<comment type="caution">
    <text evidence="7">The sequence shown here is derived from an EMBL/GenBank/DDBJ whole genome shotgun (WGS) entry which is preliminary data.</text>
</comment>
<evidence type="ECO:0000256" key="4">
    <source>
        <dbReference type="PROSITE-ProRule" id="PRU00125"/>
    </source>
</evidence>
<dbReference type="PROSITE" id="PS00478">
    <property type="entry name" value="LIM_DOMAIN_1"/>
    <property type="match status" value="1"/>
</dbReference>
<name>A0A8J5CF58_CHIOP</name>
<dbReference type="EMBL" id="JACEEZ010024215">
    <property type="protein sequence ID" value="KAG0710415.1"/>
    <property type="molecule type" value="Genomic_DNA"/>
</dbReference>
<gene>
    <name evidence="7" type="primary">Limd2</name>
    <name evidence="7" type="ORF">GWK47_022846</name>
</gene>
<dbReference type="PANTHER" id="PTHR24206">
    <property type="entry name" value="OS06G0237300 PROTEIN"/>
    <property type="match status" value="1"/>
</dbReference>
<evidence type="ECO:0000256" key="3">
    <source>
        <dbReference type="ARBA" id="ARBA00023038"/>
    </source>
</evidence>
<evidence type="ECO:0000313" key="7">
    <source>
        <dbReference type="EMBL" id="KAG0710415.1"/>
    </source>
</evidence>
<evidence type="ECO:0000256" key="1">
    <source>
        <dbReference type="ARBA" id="ARBA00022723"/>
    </source>
</evidence>
<proteinExistence type="predicted"/>
<keyword evidence="3 4" id="KW-0440">LIM domain</keyword>
<accession>A0A8J5CF58</accession>
<reference evidence="7" key="1">
    <citation type="submission" date="2020-07" db="EMBL/GenBank/DDBJ databases">
        <title>The High-quality genome of the commercially important snow crab, Chionoecetes opilio.</title>
        <authorList>
            <person name="Jeong J.-H."/>
            <person name="Ryu S."/>
        </authorList>
    </citation>
    <scope>NUCLEOTIDE SEQUENCE</scope>
    <source>
        <strain evidence="7">MADBK_172401_WGS</strain>
        <tissue evidence="7">Digestive gland</tissue>
    </source>
</reference>
<feature type="compositionally biased region" description="Acidic residues" evidence="5">
    <location>
        <begin position="226"/>
        <end position="261"/>
    </location>
</feature>
<dbReference type="SMART" id="SM00132">
    <property type="entry name" value="LIM"/>
    <property type="match status" value="1"/>
</dbReference>
<keyword evidence="8" id="KW-1185">Reference proteome</keyword>
<feature type="region of interest" description="Disordered" evidence="5">
    <location>
        <begin position="225"/>
        <end position="274"/>
    </location>
</feature>
<evidence type="ECO:0000256" key="5">
    <source>
        <dbReference type="SAM" id="MobiDB-lite"/>
    </source>
</evidence>
<dbReference type="Proteomes" id="UP000770661">
    <property type="component" value="Unassembled WGS sequence"/>
</dbReference>
<organism evidence="7 8">
    <name type="scientific">Chionoecetes opilio</name>
    <name type="common">Atlantic snow crab</name>
    <name type="synonym">Cancer opilio</name>
    <dbReference type="NCBI Taxonomy" id="41210"/>
    <lineage>
        <taxon>Eukaryota</taxon>
        <taxon>Metazoa</taxon>
        <taxon>Ecdysozoa</taxon>
        <taxon>Arthropoda</taxon>
        <taxon>Crustacea</taxon>
        <taxon>Multicrustacea</taxon>
        <taxon>Malacostraca</taxon>
        <taxon>Eumalacostraca</taxon>
        <taxon>Eucarida</taxon>
        <taxon>Decapoda</taxon>
        <taxon>Pleocyemata</taxon>
        <taxon>Brachyura</taxon>
        <taxon>Eubrachyura</taxon>
        <taxon>Majoidea</taxon>
        <taxon>Majidae</taxon>
        <taxon>Chionoecetes</taxon>
    </lineage>
</organism>
<dbReference type="Pfam" id="PF00412">
    <property type="entry name" value="LIM"/>
    <property type="match status" value="1"/>
</dbReference>
<keyword evidence="2 4" id="KW-0862">Zinc</keyword>